<organism evidence="1 2">
    <name type="scientific">Aneurinibacillus aneurinilyticus ATCC 12856</name>
    <dbReference type="NCBI Taxonomy" id="649747"/>
    <lineage>
        <taxon>Bacteria</taxon>
        <taxon>Bacillati</taxon>
        <taxon>Bacillota</taxon>
        <taxon>Bacilli</taxon>
        <taxon>Bacillales</taxon>
        <taxon>Paenibacillaceae</taxon>
        <taxon>Aneurinibacillus group</taxon>
        <taxon>Aneurinibacillus</taxon>
    </lineage>
</organism>
<dbReference type="AlphaFoldDB" id="U1WX55"/>
<accession>U1WX55</accession>
<name>U1WX55_ANEAE</name>
<dbReference type="GeneID" id="92841172"/>
<keyword evidence="2" id="KW-1185">Reference proteome</keyword>
<dbReference type="HOGENOM" id="CLU_1237265_0_0_9"/>
<feature type="non-terminal residue" evidence="1">
    <location>
        <position position="1"/>
    </location>
</feature>
<evidence type="ECO:0000313" key="2">
    <source>
        <dbReference type="Proteomes" id="UP000016511"/>
    </source>
</evidence>
<dbReference type="STRING" id="649747.HMPREF0083_04662"/>
<dbReference type="Proteomes" id="UP000016511">
    <property type="component" value="Unassembled WGS sequence"/>
</dbReference>
<dbReference type="PATRIC" id="fig|649747.3.peg.4196"/>
<reference evidence="1 2" key="1">
    <citation type="submission" date="2013-08" db="EMBL/GenBank/DDBJ databases">
        <authorList>
            <person name="Weinstock G."/>
            <person name="Sodergren E."/>
            <person name="Wylie T."/>
            <person name="Fulton L."/>
            <person name="Fulton R."/>
            <person name="Fronick C."/>
            <person name="O'Laughlin M."/>
            <person name="Godfrey J."/>
            <person name="Miner T."/>
            <person name="Herter B."/>
            <person name="Appelbaum E."/>
            <person name="Cordes M."/>
            <person name="Lek S."/>
            <person name="Wollam A."/>
            <person name="Pepin K.H."/>
            <person name="Palsikar V.B."/>
            <person name="Mitreva M."/>
            <person name="Wilson R.K."/>
        </authorList>
    </citation>
    <scope>NUCLEOTIDE SEQUENCE [LARGE SCALE GENOMIC DNA]</scope>
    <source>
        <strain evidence="1 2">ATCC 12856</strain>
    </source>
</reference>
<protein>
    <submittedName>
        <fullName evidence="1">Uncharacterized protein</fullName>
    </submittedName>
</protein>
<comment type="caution">
    <text evidence="1">The sequence shown here is derived from an EMBL/GenBank/DDBJ whole genome shotgun (WGS) entry which is preliminary data.</text>
</comment>
<dbReference type="EMBL" id="AWSJ01000286">
    <property type="protein sequence ID" value="ERI07255.1"/>
    <property type="molecule type" value="Genomic_DNA"/>
</dbReference>
<dbReference type="RefSeq" id="WP_021624078.1">
    <property type="nucleotide sequence ID" value="NZ_KE952892.1"/>
</dbReference>
<sequence length="223" mass="25594">YTKKELKAALEEAATFLKLEITTVRGIEKVTVHGLQEEYARQSALENVGEYEWLDEQLVKLNAEDLVSKTARRDLLKLKSEYINRFAEAGKKMFVQALEKLSSSYKLLHKELTKEGEIGRYFRSILDELAEKALPFLQKQLITAKNALTTTQFLPMKQDTPEASTAEQWASWFRRRVEQLQLAIGWITHKQKQPAALASTGQALPAIDKFPFYNWLEAEDGEE</sequence>
<proteinExistence type="predicted"/>
<gene>
    <name evidence="1" type="ORF">HMPREF0083_04662</name>
</gene>
<evidence type="ECO:0000313" key="1">
    <source>
        <dbReference type="EMBL" id="ERI07255.1"/>
    </source>
</evidence>